<keyword evidence="1" id="KW-0812">Transmembrane</keyword>
<organism evidence="2 3">
    <name type="scientific">Endozoicomonas lisbonensis</name>
    <dbReference type="NCBI Taxonomy" id="3120522"/>
    <lineage>
        <taxon>Bacteria</taxon>
        <taxon>Pseudomonadati</taxon>
        <taxon>Pseudomonadota</taxon>
        <taxon>Gammaproteobacteria</taxon>
        <taxon>Oceanospirillales</taxon>
        <taxon>Endozoicomonadaceae</taxon>
        <taxon>Endozoicomonas</taxon>
    </lineage>
</organism>
<dbReference type="Proteomes" id="UP001549366">
    <property type="component" value="Unassembled WGS sequence"/>
</dbReference>
<protein>
    <submittedName>
        <fullName evidence="2">Uncharacterized protein</fullName>
    </submittedName>
</protein>
<keyword evidence="3" id="KW-1185">Reference proteome</keyword>
<accession>A0ABV2SJM7</accession>
<keyword evidence="1" id="KW-1133">Transmembrane helix</keyword>
<keyword evidence="1" id="KW-0472">Membrane</keyword>
<gene>
    <name evidence="2" type="ORF">V5J35_003148</name>
</gene>
<feature type="transmembrane region" description="Helical" evidence="1">
    <location>
        <begin position="12"/>
        <end position="31"/>
    </location>
</feature>
<sequence length="38" mass="4201">MKPSNDQLSRQEIVLLSLSLLALGLSLLYFAKSLFSGF</sequence>
<evidence type="ECO:0000256" key="1">
    <source>
        <dbReference type="SAM" id="Phobius"/>
    </source>
</evidence>
<evidence type="ECO:0000313" key="3">
    <source>
        <dbReference type="Proteomes" id="UP001549366"/>
    </source>
</evidence>
<evidence type="ECO:0000313" key="2">
    <source>
        <dbReference type="EMBL" id="MET4757956.1"/>
    </source>
</evidence>
<reference evidence="2 3" key="1">
    <citation type="submission" date="2024-06" db="EMBL/GenBank/DDBJ databases">
        <title>Genomic Encyclopedia of Type Strains, Phase V (KMG-V): Genome sequencing to study the core and pangenomes of soil and plant-associated prokaryotes.</title>
        <authorList>
            <person name="Whitman W."/>
        </authorList>
    </citation>
    <scope>NUCLEOTIDE SEQUENCE [LARGE SCALE GENOMIC DNA]</scope>
    <source>
        <strain evidence="2 3">NE40</strain>
    </source>
</reference>
<dbReference type="EMBL" id="JBEWTB010000002">
    <property type="protein sequence ID" value="MET4757956.1"/>
    <property type="molecule type" value="Genomic_DNA"/>
</dbReference>
<name>A0ABV2SJM7_9GAMM</name>
<proteinExistence type="predicted"/>
<comment type="caution">
    <text evidence="2">The sequence shown here is derived from an EMBL/GenBank/DDBJ whole genome shotgun (WGS) entry which is preliminary data.</text>
</comment>